<dbReference type="InterPro" id="IPR001204">
    <property type="entry name" value="Phos_transporter"/>
</dbReference>
<dbReference type="Pfam" id="PF01384">
    <property type="entry name" value="PHO4"/>
    <property type="match status" value="1"/>
</dbReference>
<dbReference type="EMBL" id="JANAVZ010000008">
    <property type="protein sequence ID" value="MCT4334128.1"/>
    <property type="molecule type" value="Genomic_DNA"/>
</dbReference>
<evidence type="ECO:0000256" key="6">
    <source>
        <dbReference type="RuleBase" id="RU363058"/>
    </source>
</evidence>
<feature type="transmembrane region" description="Helical" evidence="6">
    <location>
        <begin position="174"/>
        <end position="194"/>
    </location>
</feature>
<name>A0ABT2KC55_9RHOB</name>
<organism evidence="7 8">
    <name type="scientific">Paracoccus maritimus</name>
    <dbReference type="NCBI Taxonomy" id="2933292"/>
    <lineage>
        <taxon>Bacteria</taxon>
        <taxon>Pseudomonadati</taxon>
        <taxon>Pseudomonadota</taxon>
        <taxon>Alphaproteobacteria</taxon>
        <taxon>Rhodobacterales</taxon>
        <taxon>Paracoccaceae</taxon>
        <taxon>Paracoccus</taxon>
    </lineage>
</organism>
<comment type="subcellular location">
    <subcellularLocation>
        <location evidence="1 6">Membrane</location>
        <topology evidence="1 6">Multi-pass membrane protein</topology>
    </subcellularLocation>
</comment>
<dbReference type="Proteomes" id="UP001320702">
    <property type="component" value="Unassembled WGS sequence"/>
</dbReference>
<keyword evidence="8" id="KW-1185">Reference proteome</keyword>
<dbReference type="PANTHER" id="PTHR11101">
    <property type="entry name" value="PHOSPHATE TRANSPORTER"/>
    <property type="match status" value="1"/>
</dbReference>
<feature type="transmembrane region" description="Helical" evidence="6">
    <location>
        <begin position="37"/>
        <end position="57"/>
    </location>
</feature>
<feature type="transmembrane region" description="Helical" evidence="6">
    <location>
        <begin position="452"/>
        <end position="478"/>
    </location>
</feature>
<comment type="caution">
    <text evidence="7">The sequence shown here is derived from an EMBL/GenBank/DDBJ whole genome shotgun (WGS) entry which is preliminary data.</text>
</comment>
<evidence type="ECO:0000256" key="1">
    <source>
        <dbReference type="ARBA" id="ARBA00004141"/>
    </source>
</evidence>
<dbReference type="PANTHER" id="PTHR11101:SF80">
    <property type="entry name" value="PHOSPHATE TRANSPORTER"/>
    <property type="match status" value="1"/>
</dbReference>
<keyword evidence="5 6" id="KW-0472">Membrane</keyword>
<dbReference type="RefSeq" id="WP_260278052.1">
    <property type="nucleotide sequence ID" value="NZ_JANAVZ010000008.1"/>
</dbReference>
<proteinExistence type="inferred from homology"/>
<reference evidence="7 8" key="1">
    <citation type="submission" date="2022-04" db="EMBL/GenBank/DDBJ databases">
        <title>Paracoccus sp. YLB-12 draft genome sequence.</title>
        <authorList>
            <person name="Yu L."/>
        </authorList>
    </citation>
    <scope>NUCLEOTIDE SEQUENCE [LARGE SCALE GENOMIC DNA]</scope>
    <source>
        <strain evidence="7 8">YLB-12</strain>
    </source>
</reference>
<keyword evidence="6" id="KW-0592">Phosphate transport</keyword>
<evidence type="ECO:0000256" key="3">
    <source>
        <dbReference type="ARBA" id="ARBA00022692"/>
    </source>
</evidence>
<feature type="transmembrane region" description="Helical" evidence="6">
    <location>
        <begin position="63"/>
        <end position="81"/>
    </location>
</feature>
<feature type="transmembrane region" description="Helical" evidence="6">
    <location>
        <begin position="93"/>
        <end position="119"/>
    </location>
</feature>
<evidence type="ECO:0000256" key="5">
    <source>
        <dbReference type="ARBA" id="ARBA00023136"/>
    </source>
</evidence>
<sequence length="483" mass="49042">MDVRDMIRMSRGFHVLDKDLGRVTHAEAAQRHAFRPVWRLGLAMLLLVAGLVAAMGAGAGEPALTGLVAGLVVAGWLGLAIGSNDVANSLGPAVGAGAIRLFPGLVLVALAEIAGASLAGDAVTSRLAHGIFDTELLVSGGQTAPTIMLSALLGAAVWITAATGVGLPVSTSHSIVGGIAGAGVAALGGQAVHWSTLGMIASAWMIAPLVAAALAGMLVILIRQRVLEAPDRGAAATRWLPPLVGVMTGGFAAYLVLLARMYLDPALALPVGVIAGGVGLAMMRRIVATEIAQSGDRPGGKRLFRPVLLVAVVIMGFAHGANDVANVAGPLSVILSNGGDTLSPVPITALLLAGLAIALGTLLFGRRLVVMVGSGITRLNAGRAFCVSLATAVTVLTASSFGLPVSTTHVAIGGIFGVGFAREWLDRRAARARSPLPAEESRRRLLIRRSHVATISAAWIVTVPATGFLGAMCCLLILRVTGG</sequence>
<evidence type="ECO:0000313" key="7">
    <source>
        <dbReference type="EMBL" id="MCT4334128.1"/>
    </source>
</evidence>
<feature type="transmembrane region" description="Helical" evidence="6">
    <location>
        <begin position="303"/>
        <end position="321"/>
    </location>
</feature>
<evidence type="ECO:0000256" key="4">
    <source>
        <dbReference type="ARBA" id="ARBA00022989"/>
    </source>
</evidence>
<evidence type="ECO:0000256" key="2">
    <source>
        <dbReference type="ARBA" id="ARBA00022448"/>
    </source>
</evidence>
<keyword evidence="4 6" id="KW-1133">Transmembrane helix</keyword>
<keyword evidence="3 6" id="KW-0812">Transmembrane</keyword>
<feature type="transmembrane region" description="Helical" evidence="6">
    <location>
        <begin position="147"/>
        <end position="167"/>
    </location>
</feature>
<feature type="transmembrane region" description="Helical" evidence="6">
    <location>
        <begin position="267"/>
        <end position="283"/>
    </location>
</feature>
<feature type="transmembrane region" description="Helical" evidence="6">
    <location>
        <begin position="341"/>
        <end position="364"/>
    </location>
</feature>
<feature type="transmembrane region" description="Helical" evidence="6">
    <location>
        <begin position="384"/>
        <end position="403"/>
    </location>
</feature>
<evidence type="ECO:0000313" key="8">
    <source>
        <dbReference type="Proteomes" id="UP001320702"/>
    </source>
</evidence>
<feature type="transmembrane region" description="Helical" evidence="6">
    <location>
        <begin position="200"/>
        <end position="222"/>
    </location>
</feature>
<keyword evidence="2 6" id="KW-0813">Transport</keyword>
<gene>
    <name evidence="7" type="ORF">MU516_14775</name>
</gene>
<protein>
    <recommendedName>
        <fullName evidence="6">Phosphate transporter</fullName>
    </recommendedName>
</protein>
<comment type="similarity">
    <text evidence="6">Belongs to the inorganic phosphate transporter (PiT) (TC 2.A.20) family.</text>
</comment>
<accession>A0ABT2KC55</accession>
<feature type="transmembrane region" description="Helical" evidence="6">
    <location>
        <begin position="243"/>
        <end position="261"/>
    </location>
</feature>